<organism evidence="2 3">
    <name type="scientific">Halobellus clavatus</name>
    <dbReference type="NCBI Taxonomy" id="660517"/>
    <lineage>
        <taxon>Archaea</taxon>
        <taxon>Methanobacteriati</taxon>
        <taxon>Methanobacteriota</taxon>
        <taxon>Stenosarchaea group</taxon>
        <taxon>Halobacteria</taxon>
        <taxon>Halobacteriales</taxon>
        <taxon>Haloferacaceae</taxon>
        <taxon>Halobellus</taxon>
    </lineage>
</organism>
<proteinExistence type="predicted"/>
<gene>
    <name evidence="2" type="ORF">SAMN04487946_10241</name>
</gene>
<sequence length="108" mass="11729">MPVRNSRGEPVDPVPFAVVASAAWLLCLSFGPLYLDAFAVPWAYGLLVSVVVASAMTAWAYRRFVWTVDPTVRRELSVGLRFRQICYGAIVFGVILLLLSVLAVANGG</sequence>
<dbReference type="Proteomes" id="UP000199170">
    <property type="component" value="Unassembled WGS sequence"/>
</dbReference>
<feature type="transmembrane region" description="Helical" evidence="1">
    <location>
        <begin position="41"/>
        <end position="61"/>
    </location>
</feature>
<evidence type="ECO:0000313" key="2">
    <source>
        <dbReference type="EMBL" id="SDX73538.1"/>
    </source>
</evidence>
<name>A0A1H3E5K9_9EURY</name>
<keyword evidence="1" id="KW-0812">Transmembrane</keyword>
<keyword evidence="1" id="KW-0472">Membrane</keyword>
<evidence type="ECO:0000313" key="3">
    <source>
        <dbReference type="Proteomes" id="UP000199170"/>
    </source>
</evidence>
<feature type="transmembrane region" description="Helical" evidence="1">
    <location>
        <begin position="14"/>
        <end position="35"/>
    </location>
</feature>
<dbReference type="RefSeq" id="WP_245705722.1">
    <property type="nucleotide sequence ID" value="NZ_FNPB01000002.1"/>
</dbReference>
<reference evidence="3" key="1">
    <citation type="submission" date="2016-10" db="EMBL/GenBank/DDBJ databases">
        <authorList>
            <person name="Varghese N."/>
            <person name="Submissions S."/>
        </authorList>
    </citation>
    <scope>NUCLEOTIDE SEQUENCE [LARGE SCALE GENOMIC DNA]</scope>
    <source>
        <strain evidence="3">CGMCC 1.10118</strain>
    </source>
</reference>
<dbReference type="AlphaFoldDB" id="A0A1H3E5K9"/>
<dbReference type="STRING" id="660517.SAMN04487946_10241"/>
<protein>
    <submittedName>
        <fullName evidence="2">Uncharacterized protein</fullName>
    </submittedName>
</protein>
<feature type="transmembrane region" description="Helical" evidence="1">
    <location>
        <begin position="82"/>
        <end position="105"/>
    </location>
</feature>
<keyword evidence="1" id="KW-1133">Transmembrane helix</keyword>
<dbReference type="EMBL" id="FNPB01000002">
    <property type="protein sequence ID" value="SDX73538.1"/>
    <property type="molecule type" value="Genomic_DNA"/>
</dbReference>
<keyword evidence="3" id="KW-1185">Reference proteome</keyword>
<evidence type="ECO:0000256" key="1">
    <source>
        <dbReference type="SAM" id="Phobius"/>
    </source>
</evidence>
<accession>A0A1H3E5K9</accession>